<dbReference type="SUPFAM" id="SSF51445">
    <property type="entry name" value="(Trans)glycosidases"/>
    <property type="match status" value="1"/>
</dbReference>
<evidence type="ECO:0000259" key="2">
    <source>
        <dbReference type="Pfam" id="PF14587"/>
    </source>
</evidence>
<feature type="signal peptide" evidence="1">
    <location>
        <begin position="1"/>
        <end position="27"/>
    </location>
</feature>
<evidence type="ECO:0000313" key="4">
    <source>
        <dbReference type="Proteomes" id="UP000275401"/>
    </source>
</evidence>
<dbReference type="RefSeq" id="WP_123105009.1">
    <property type="nucleotide sequence ID" value="NZ_RIBZ01000332.1"/>
</dbReference>
<evidence type="ECO:0000256" key="1">
    <source>
        <dbReference type="SAM" id="SignalP"/>
    </source>
</evidence>
<dbReference type="InterPro" id="IPR006311">
    <property type="entry name" value="TAT_signal"/>
</dbReference>
<dbReference type="GO" id="GO:0004553">
    <property type="term" value="F:hydrolase activity, hydrolyzing O-glycosyl compounds"/>
    <property type="evidence" value="ECO:0007669"/>
    <property type="project" value="InterPro"/>
</dbReference>
<reference evidence="3 4" key="1">
    <citation type="submission" date="2018-11" db="EMBL/GenBank/DDBJ databases">
        <title>The Potential of Streptomyces as Biocontrol Agents against the Tomato grey mould, Botrytis cinerea (Gray mold) Frontiers in Microbiology.</title>
        <authorList>
            <person name="Li D."/>
        </authorList>
    </citation>
    <scope>NUCLEOTIDE SEQUENCE [LARGE SCALE GENOMIC DNA]</scope>
    <source>
        <strain evidence="3 4">NEAU-LD23</strain>
    </source>
</reference>
<comment type="caution">
    <text evidence="3">The sequence shown here is derived from an EMBL/GenBank/DDBJ whole genome shotgun (WGS) entry which is preliminary data.</text>
</comment>
<organism evidence="3 4">
    <name type="scientific">Streptomyces botrytidirepellens</name>
    <dbReference type="NCBI Taxonomy" id="2486417"/>
    <lineage>
        <taxon>Bacteria</taxon>
        <taxon>Bacillati</taxon>
        <taxon>Actinomycetota</taxon>
        <taxon>Actinomycetes</taxon>
        <taxon>Kitasatosporales</taxon>
        <taxon>Streptomycetaceae</taxon>
        <taxon>Streptomyces</taxon>
    </lineage>
</organism>
<dbReference type="InterPro" id="IPR039743">
    <property type="entry name" value="6GAL/EXGAL"/>
</dbReference>
<proteinExistence type="predicted"/>
<protein>
    <submittedName>
        <fullName evidence="3">Beta-1,6-galactanase</fullName>
    </submittedName>
</protein>
<name>A0A3M8VJU5_9ACTN</name>
<sequence>MVRRRTLLTAASATLLGTALSTGTAHADEVVSVDPGTDHGGWEGWGTSLAWWANLFGQRDDFADLFFTTRNTTYAGTTLPGLGLNIARYNLGGCAWTSVNGQSMAVSPNIPRFKQIEGYWHDWSSEDPASAAWRWTSDATQRAALTKAVQRGAVTELFSNAPMWWMCLNHNPSGAADGGNNLQSWNYRQFAVYLATTARYAQDHWGVRFATVEPFNEPSSTWWKADGTQEGCHIDAAVQRTVLGHLRTELNSRGLTAARISASDETSYDLARTTWGSFDTATRALVDQVNVHGYQGSGGRRDLLYADVRAAGKKLWNSETGDKDATGLTVATNLCLDFNWLHPTAWCYWQVMDPSAGWALIHYDPNTAQPGAVQTKYYVLAQFTRHIRPGMRILATGSDHAVAAYDPAARRLVLVAVNPGAAQTMTFDLSRFGQVTGGTGGLVPRWSTRTAGGGDLYTARRDTVLDGKRLSVPFAAQSVQTFQIDGVTE</sequence>
<keyword evidence="1" id="KW-0732">Signal</keyword>
<dbReference type="AlphaFoldDB" id="A0A3M8VJU5"/>
<accession>A0A3M8VJU5</accession>
<dbReference type="EMBL" id="RIBZ01000332">
    <property type="protein sequence ID" value="RNG16691.1"/>
    <property type="molecule type" value="Genomic_DNA"/>
</dbReference>
<feature type="domain" description="Endo-beta-1,6-galactanase-like" evidence="2">
    <location>
        <begin position="38"/>
        <end position="266"/>
    </location>
</feature>
<dbReference type="InterPro" id="IPR039514">
    <property type="entry name" value="6GAL-like"/>
</dbReference>
<evidence type="ECO:0000313" key="3">
    <source>
        <dbReference type="EMBL" id="RNG16691.1"/>
    </source>
</evidence>
<gene>
    <name evidence="3" type="ORF">EEJ42_30380</name>
</gene>
<dbReference type="PROSITE" id="PS51318">
    <property type="entry name" value="TAT"/>
    <property type="match status" value="1"/>
</dbReference>
<keyword evidence="4" id="KW-1185">Reference proteome</keyword>
<dbReference type="PANTHER" id="PTHR42767:SF1">
    <property type="entry name" value="ENDO-BETA-1,6-GALACTANASE-LIKE DOMAIN-CONTAINING PROTEIN"/>
    <property type="match status" value="1"/>
</dbReference>
<dbReference type="Proteomes" id="UP000275401">
    <property type="component" value="Unassembled WGS sequence"/>
</dbReference>
<dbReference type="PANTHER" id="PTHR42767">
    <property type="entry name" value="ENDO-BETA-1,6-GALACTANASE"/>
    <property type="match status" value="1"/>
</dbReference>
<dbReference type="InterPro" id="IPR017853">
    <property type="entry name" value="GH"/>
</dbReference>
<dbReference type="Pfam" id="PF14587">
    <property type="entry name" value="Glyco_hydr_30_2"/>
    <property type="match status" value="1"/>
</dbReference>
<dbReference type="Gene3D" id="3.20.20.80">
    <property type="entry name" value="Glycosidases"/>
    <property type="match status" value="1"/>
</dbReference>
<feature type="chain" id="PRO_5018321263" evidence="1">
    <location>
        <begin position="28"/>
        <end position="489"/>
    </location>
</feature>